<dbReference type="EMBL" id="MT143581">
    <property type="protein sequence ID" value="QJA98441.1"/>
    <property type="molecule type" value="Genomic_DNA"/>
</dbReference>
<accession>A0A6M3M037</accession>
<evidence type="ECO:0000313" key="1">
    <source>
        <dbReference type="EMBL" id="QJA98441.1"/>
    </source>
</evidence>
<sequence>METQTVVLGNQKYEVADPIMFIGYVNQGKSPEAALTLVNEVLDAFEKIMDGMCMALTFWPPHKLEYVHPCPDGGTMRLLLEKLPPITP</sequence>
<gene>
    <name evidence="1" type="ORF">MM171A01782_0004</name>
</gene>
<protein>
    <submittedName>
        <fullName evidence="1">Uncharacterized protein</fullName>
    </submittedName>
</protein>
<reference evidence="1" key="1">
    <citation type="submission" date="2020-03" db="EMBL/GenBank/DDBJ databases">
        <title>The deep terrestrial virosphere.</title>
        <authorList>
            <person name="Holmfeldt K."/>
            <person name="Nilsson E."/>
            <person name="Simone D."/>
            <person name="Lopez-Fernandez M."/>
            <person name="Wu X."/>
            <person name="de Brujin I."/>
            <person name="Lundin D."/>
            <person name="Andersson A."/>
            <person name="Bertilsson S."/>
            <person name="Dopson M."/>
        </authorList>
    </citation>
    <scope>NUCLEOTIDE SEQUENCE</scope>
    <source>
        <strain evidence="1">MM171A01782</strain>
    </source>
</reference>
<proteinExistence type="predicted"/>
<name>A0A6M3M037_9ZZZZ</name>
<organism evidence="1">
    <name type="scientific">viral metagenome</name>
    <dbReference type="NCBI Taxonomy" id="1070528"/>
    <lineage>
        <taxon>unclassified sequences</taxon>
        <taxon>metagenomes</taxon>
        <taxon>organismal metagenomes</taxon>
    </lineage>
</organism>
<dbReference type="AlphaFoldDB" id="A0A6M3M037"/>